<dbReference type="GO" id="GO:0003677">
    <property type="term" value="F:DNA binding"/>
    <property type="evidence" value="ECO:0007669"/>
    <property type="project" value="UniProtKB-KW"/>
</dbReference>
<dbReference type="Pfam" id="PF00155">
    <property type="entry name" value="Aminotran_1_2"/>
    <property type="match status" value="1"/>
</dbReference>
<organism evidence="2 3">
    <name type="scientific">Streptoalloteichus tenebrarius (strain ATCC 17920 / DSM 40477 / JCM 4838 / CBS 697.72 / NBRC 16177 / NCIMB 11028 / NRRL B-12390 / A12253. 1 / ISP 5477)</name>
    <name type="common">Streptomyces tenebrarius</name>
    <dbReference type="NCBI Taxonomy" id="1933"/>
    <lineage>
        <taxon>Bacteria</taxon>
        <taxon>Bacillati</taxon>
        <taxon>Actinomycetota</taxon>
        <taxon>Actinomycetes</taxon>
        <taxon>Pseudonocardiales</taxon>
        <taxon>Pseudonocardiaceae</taxon>
        <taxon>Streptoalloteichus</taxon>
    </lineage>
</organism>
<evidence type="ECO:0000313" key="2">
    <source>
        <dbReference type="EMBL" id="MCP2258140.1"/>
    </source>
</evidence>
<accession>A0ABT1HRS6</accession>
<dbReference type="Gene3D" id="3.40.640.10">
    <property type="entry name" value="Type I PLP-dependent aspartate aminotransferase-like (Major domain)"/>
    <property type="match status" value="1"/>
</dbReference>
<feature type="domain" description="Aminotransferase class I/classII large" evidence="1">
    <location>
        <begin position="39"/>
        <end position="301"/>
    </location>
</feature>
<gene>
    <name evidence="2" type="ORF">LX15_001834</name>
</gene>
<dbReference type="SUPFAM" id="SSF53383">
    <property type="entry name" value="PLP-dependent transferases"/>
    <property type="match status" value="1"/>
</dbReference>
<reference evidence="2 3" key="1">
    <citation type="submission" date="2022-06" db="EMBL/GenBank/DDBJ databases">
        <title>Genomic Encyclopedia of Archaeal and Bacterial Type Strains, Phase II (KMG-II): from individual species to whole genera.</title>
        <authorList>
            <person name="Goeker M."/>
        </authorList>
    </citation>
    <scope>NUCLEOTIDE SEQUENCE [LARGE SCALE GENOMIC DNA]</scope>
    <source>
        <strain evidence="2 3">DSM 40477</strain>
    </source>
</reference>
<evidence type="ECO:0000259" key="1">
    <source>
        <dbReference type="Pfam" id="PF00155"/>
    </source>
</evidence>
<evidence type="ECO:0000313" key="3">
    <source>
        <dbReference type="Proteomes" id="UP001205311"/>
    </source>
</evidence>
<keyword evidence="2" id="KW-0238">DNA-binding</keyword>
<proteinExistence type="predicted"/>
<comment type="caution">
    <text evidence="2">The sequence shown here is derived from an EMBL/GenBank/DDBJ whole genome shotgun (WGS) entry which is preliminary data.</text>
</comment>
<dbReference type="InterPro" id="IPR015424">
    <property type="entry name" value="PyrdxlP-dep_Trfase"/>
</dbReference>
<dbReference type="InterPro" id="IPR004839">
    <property type="entry name" value="Aminotransferase_I/II_large"/>
</dbReference>
<dbReference type="GO" id="GO:0008483">
    <property type="term" value="F:transaminase activity"/>
    <property type="evidence" value="ECO:0007669"/>
    <property type="project" value="UniProtKB-KW"/>
</dbReference>
<protein>
    <submittedName>
        <fullName evidence="2">DNA-binding transcriptional regulator, MocR family, contains an aminotransferase domain</fullName>
    </submittedName>
</protein>
<name>A0ABT1HRS6_STRSD</name>
<dbReference type="EMBL" id="JAMTCP010000007">
    <property type="protein sequence ID" value="MCP2258140.1"/>
    <property type="molecule type" value="Genomic_DNA"/>
</dbReference>
<dbReference type="Proteomes" id="UP001205311">
    <property type="component" value="Unassembled WGS sequence"/>
</dbReference>
<dbReference type="RefSeq" id="WP_253669086.1">
    <property type="nucleotide sequence ID" value="NZ_JAMTCP010000007.1"/>
</dbReference>
<keyword evidence="3" id="KW-1185">Reference proteome</keyword>
<dbReference type="CDD" id="cd00609">
    <property type="entry name" value="AAT_like"/>
    <property type="match status" value="1"/>
</dbReference>
<keyword evidence="2" id="KW-0808">Transferase</keyword>
<dbReference type="InterPro" id="IPR015421">
    <property type="entry name" value="PyrdxlP-dep_Trfase_major"/>
</dbReference>
<keyword evidence="2" id="KW-0032">Aminotransferase</keyword>
<sequence>MGSEPGLLDLTGAHRPWPAALRALWAECVAATCADPAHARTPPWRGEPGLAALLAGEVGSAEPVHVTAGVRALVPAFALLGRRVTIERPTYDGVRQMFERCGTEVRLDELDGFLAGVDSPERELLWITSPGRNPDGWTLDAATADRLGAFVAAGGIVVQNETYRWFAPEGPRVPGAYLVGSFTKLAGGWARTGWLVGDPVGPLGAALRSATPPTPWQAAWARFADAGGFAQLVARAHQVGTLTASAAALFGGAHGPSPTGASLLLRVPGEDPVRRLRVEARVLTGPGPAFGADPDLVRLSFLGCDGKCAHDDALRRIHELGAVLHTPPGPTARPIRSPHA</sequence>